<name>A0A8H5CER6_9AGAR</name>
<evidence type="ECO:0000313" key="1">
    <source>
        <dbReference type="EMBL" id="KAF5340384.1"/>
    </source>
</evidence>
<dbReference type="Proteomes" id="UP000541558">
    <property type="component" value="Unassembled WGS sequence"/>
</dbReference>
<protein>
    <recommendedName>
        <fullName evidence="3">F-box domain-containing protein</fullName>
    </recommendedName>
</protein>
<proteinExistence type="predicted"/>
<organism evidence="1 2">
    <name type="scientific">Ephemerocybe angulata</name>
    <dbReference type="NCBI Taxonomy" id="980116"/>
    <lineage>
        <taxon>Eukaryota</taxon>
        <taxon>Fungi</taxon>
        <taxon>Dikarya</taxon>
        <taxon>Basidiomycota</taxon>
        <taxon>Agaricomycotina</taxon>
        <taxon>Agaricomycetes</taxon>
        <taxon>Agaricomycetidae</taxon>
        <taxon>Agaricales</taxon>
        <taxon>Agaricineae</taxon>
        <taxon>Psathyrellaceae</taxon>
        <taxon>Ephemerocybe</taxon>
    </lineage>
</organism>
<sequence length="774" mass="87497">MYFARLHRPHYILPSDQDDCPSIAGQLRHEVIDKLRQLEDEYEALTKAPISTSLVHNQDDSQQQVEEPDELPYFNGSLAIIHADQDGRQPLTRRARKFLGAIRRHRAMLSPVRSVPVEIWQKVFVIALSNLNNKDLSNRYSKTLHSLCSVCRLWDDAAAHLRGLWTDLPTVVDSGADLSQPSVQCFVRYLKRSNPSPISFIYYSHRYSVGHMASAIQAKGPLETGLILPNILQASQRWNRAVLHLDLQDLQHISSIQSRIPYLEELNLVLSSSGDDQDVPSQVNKIFSDATSLRRVSIHTRRIAPGAFTPVFDLPWAQIETFRNSAARDLYYTTLVNRSKDTLTTLELDVDQVSVPDHGNLGLVVTIMNLSQPLSQHHYAFPRLRKLEIRVPIGQQYETLLSHLAELNLPALEELGLSLGSGLVVIETYQDVMALLRYHMSQTARGMTVLRSVGNHLKRLVLHESAPLYERNTISMLQNLEHLEIATPTMEYLDFCIGTLVGPTNREFYSMPYVPLPGGSDGLASIRSVTLPRLKALTLRKLCTPNKCGGALSSTYSRPTPEEREWGSRIGQLIALRTYAVPDNIQMDVVLLEEIHLIDCGIEGCQGGGATLVEALYDIWERPTSVRGGFTPVPFEYAEAVRIALLDNFIRPSRKEHDVVEDSQSRDMDTILQPLEALDLASYDTRPLAMRGIPHLLQDIGSKRAMGRKNTKLEDYGKRATDLCMKWKPFMLRDAQRSRFRWTYVAGNHLKLKYVIHRPSEAEDLEDIFGVHGQ</sequence>
<evidence type="ECO:0000313" key="2">
    <source>
        <dbReference type="Proteomes" id="UP000541558"/>
    </source>
</evidence>
<reference evidence="1 2" key="1">
    <citation type="journal article" date="2020" name="ISME J.">
        <title>Uncovering the hidden diversity of litter-decomposition mechanisms in mushroom-forming fungi.</title>
        <authorList>
            <person name="Floudas D."/>
            <person name="Bentzer J."/>
            <person name="Ahren D."/>
            <person name="Johansson T."/>
            <person name="Persson P."/>
            <person name="Tunlid A."/>
        </authorList>
    </citation>
    <scope>NUCLEOTIDE SEQUENCE [LARGE SCALE GENOMIC DNA]</scope>
    <source>
        <strain evidence="1 2">CBS 175.51</strain>
    </source>
</reference>
<accession>A0A8H5CER6</accession>
<dbReference type="OrthoDB" id="2856519at2759"/>
<gene>
    <name evidence="1" type="ORF">D9611_007762</name>
</gene>
<evidence type="ECO:0008006" key="3">
    <source>
        <dbReference type="Google" id="ProtNLM"/>
    </source>
</evidence>
<comment type="caution">
    <text evidence="1">The sequence shown here is derived from an EMBL/GenBank/DDBJ whole genome shotgun (WGS) entry which is preliminary data.</text>
</comment>
<dbReference type="AlphaFoldDB" id="A0A8H5CER6"/>
<dbReference type="EMBL" id="JAACJK010000004">
    <property type="protein sequence ID" value="KAF5340384.1"/>
    <property type="molecule type" value="Genomic_DNA"/>
</dbReference>
<keyword evidence="2" id="KW-1185">Reference proteome</keyword>